<dbReference type="InterPro" id="IPR046346">
    <property type="entry name" value="Aminoacid_DH-like_N_sf"/>
</dbReference>
<name>A0ABY7NTA2_9SPHN</name>
<evidence type="ECO:0000313" key="8">
    <source>
        <dbReference type="Proteomes" id="UP001210865"/>
    </source>
</evidence>
<dbReference type="Pfam" id="PF21075">
    <property type="entry name" value="GDH_ACT1"/>
    <property type="match status" value="1"/>
</dbReference>
<dbReference type="Pfam" id="PF21074">
    <property type="entry name" value="GDH_C"/>
    <property type="match status" value="1"/>
</dbReference>
<dbReference type="InterPro" id="IPR049058">
    <property type="entry name" value="NAD_Glu_DH_HM2"/>
</dbReference>
<feature type="domain" description="NAD-glutamate dehydrogenase N-terminal ACT1" evidence="4">
    <location>
        <begin position="58"/>
        <end position="162"/>
    </location>
</feature>
<accession>A0ABY7NTA2</accession>
<organism evidence="7 8">
    <name type="scientific">Sphingomonas abietis</name>
    <dbReference type="NCBI Taxonomy" id="3012344"/>
    <lineage>
        <taxon>Bacteria</taxon>
        <taxon>Pseudomonadati</taxon>
        <taxon>Pseudomonadota</taxon>
        <taxon>Alphaproteobacteria</taxon>
        <taxon>Sphingomonadales</taxon>
        <taxon>Sphingomonadaceae</taxon>
        <taxon>Sphingomonas</taxon>
    </lineage>
</organism>
<dbReference type="InterPro" id="IPR049059">
    <property type="entry name" value="NAD_Glu_DH_HM1"/>
</dbReference>
<evidence type="ECO:0000259" key="4">
    <source>
        <dbReference type="Pfam" id="PF21075"/>
    </source>
</evidence>
<evidence type="ECO:0000313" key="7">
    <source>
        <dbReference type="EMBL" id="WBO23797.1"/>
    </source>
</evidence>
<dbReference type="InterPro" id="IPR049062">
    <property type="entry name" value="NAD_Glu_DH_ACT2"/>
</dbReference>
<dbReference type="PIRSF" id="PIRSF036761">
    <property type="entry name" value="GDH_Mll4104"/>
    <property type="match status" value="1"/>
</dbReference>
<dbReference type="InterPro" id="IPR048381">
    <property type="entry name" value="GDH_C"/>
</dbReference>
<sequence length="1566" mass="167631">MTASVASETTPGTGDTEVADALVRKIAAVLTAGALPGETDGFDEAARDAAAAFVAQAAARREPGKPSFALESTGAESGRRLMRLAIVNDDMPFLVDSVAAALAARGLSVHRLLHPIVAVRRDGDGQLIGLLPPRTEGERRESIIFMEIERVDAKERRTIVDELGAVLAHVRAAVEDWPLLQHALKDSAAKLPDGEGAALLRWFLDGNMTLLGHRRVATDGRIENDLGIARADTSAFMSPGTRAAAIAWFEAGNEAPLLLKADRLATVHRRVPLDLIVLPRREGARITGIDLHAGLWTSGALATRPDRVPLLRRRLSDLEEALGFDPHSHAGKALRHAIYELPHDLLIAFAPATLREVALTAMSLSDRPRPKLLLVDEILGRHIFAFVWLPRDEMTTGRRAAIGRMIADAAGGQLTSWAIDLGDGDLALIRYTVAITDSGTRPDADLLDRRLEEMVRGWAPAVEAALTDRLGVSRAARLTLSHAAAFPPGYRARAEASEAAEDIIRISGLENDGDRAARLYAVAGDAEDRLHLKIYRTGGLVPLSDVVPVLEDFGFVVLEEVPTALDGGRLGHIHEFLLDAPIGSRPSVLARAEVAEQAIAEVLKGRAENDSFNKLIVSLGLEPRAVVLLRAWFRYLRQTGLAYSLATVADAMTRAPGVTRAFVALFDARHDPQHASEKKAADALAAIDEGLVAVAAIDDDRILRRMRGLIQAILRTNAFSAAADEALAFKLDSAKVPDLPAPRPWREIWVYSPRVEGIHLRGGPIARGGLRWSDRRDDFRTEILGLMKAQVVKNAVIVPTGAKGGFYPKQLPAAANRQAWLAEGTESYRIFIRSLLSVTDNLAEGKVVHPDAVTILDGDDPYFVVAADKGTATFSDVANAIAVERGFWLGDAFASGGSNGYDHKAMGITARGAWVSVTRHFAEKGVDVQADTIVTAGCGDMSGDVFGNGMLLSKTIKLVAAFDHRHIFLDPSPDLATSWDERARLFALPTSSWADYDAKLISAGGGIFPRSQKAIPVSTEAAAALGIAAGTYDPQTLIQSILKAPVDLLWFGGIGTYIKASSETNAAAGDPANDANRVDAAQLRAKVIGEGANLSTTQAGRIEFGLLGGRSNTDFIDNSAGVDCSDNEVNIKIALNAEMTAGRLSFEDRNVFLASMTDDVAGIVLEDNRLQTLSLSAAERGGPAALPGQVGVITELEAAGRMDRKVEGLQGNDVYARRAQDGHGLTRPELAVILSHAKLTLQAAIEASPITGDRTLAPILHAAFPSPMQARFAEAIDAHRLRGEIIATKVANAVVNRLGLVAPFELAEEEGVSLSRVAGAYLACDTIFGLTRLFADIEAEPMPETGRLELLDVAAQVIRLHIADLIRVAEPSALPGAMSAAVSAGVERLDRKADDIIKAEVKGATAQLTDRLIATGASPDLARRVARLYELDGAIAIAALAARRGWEEVDVVSAYVRLGEALGLDWAKAAAQRATSSDSWERLLTAGLARDFEQLRLDFLSRAESIGPAQLVDQWLTQHQARVERFARLVQRARTASAVSPAMLAQIAAQARILLSRRADTVIGAE</sequence>
<dbReference type="Pfam" id="PF21077">
    <property type="entry name" value="GDH_ACT3"/>
    <property type="match status" value="1"/>
</dbReference>
<dbReference type="EMBL" id="CP115174">
    <property type="protein sequence ID" value="WBO23797.1"/>
    <property type="molecule type" value="Genomic_DNA"/>
</dbReference>
<reference evidence="7 8" key="1">
    <citation type="submission" date="2022-12" db="EMBL/GenBank/DDBJ databases">
        <title>Sphingomonas abieness sp. nov., an endophytic bacterium isolated from Abies koreana.</title>
        <authorList>
            <person name="Jiang L."/>
            <person name="Lee J."/>
        </authorList>
    </citation>
    <scope>NUCLEOTIDE SEQUENCE [LARGE SCALE GENOMIC DNA]</scope>
    <source>
        <strain evidence="8">PAMB 00755</strain>
    </source>
</reference>
<evidence type="ECO:0000259" key="2">
    <source>
        <dbReference type="Pfam" id="PF05088"/>
    </source>
</evidence>
<dbReference type="Pfam" id="PF21076">
    <property type="entry name" value="GDH_ACT2"/>
    <property type="match status" value="1"/>
</dbReference>
<feature type="domain" description="NAD-specific glutamate dehydrogenase C-terminal" evidence="3">
    <location>
        <begin position="1222"/>
        <end position="1545"/>
    </location>
</feature>
<evidence type="ECO:0000259" key="6">
    <source>
        <dbReference type="Pfam" id="PF21077"/>
    </source>
</evidence>
<dbReference type="InterPro" id="IPR028971">
    <property type="entry name" value="NAD-GDH_cat"/>
</dbReference>
<dbReference type="InterPro" id="IPR049064">
    <property type="entry name" value="NAD_Glu_DH_ACT3"/>
</dbReference>
<dbReference type="SUPFAM" id="SSF51735">
    <property type="entry name" value="NAD(P)-binding Rossmann-fold domains"/>
    <property type="match status" value="1"/>
</dbReference>
<dbReference type="Proteomes" id="UP001210865">
    <property type="component" value="Chromosome"/>
</dbReference>
<proteinExistence type="predicted"/>
<feature type="domain" description="NAD-glutamate dehydrogenase catalytic" evidence="2">
    <location>
        <begin position="687"/>
        <end position="1177"/>
    </location>
</feature>
<dbReference type="Pfam" id="PF05088">
    <property type="entry name" value="Bac_GDH_CD"/>
    <property type="match status" value="1"/>
</dbReference>
<dbReference type="SUPFAM" id="SSF53223">
    <property type="entry name" value="Aminoacid dehydrogenase-like, N-terminal domain"/>
    <property type="match status" value="1"/>
</dbReference>
<keyword evidence="1" id="KW-0560">Oxidoreductase</keyword>
<dbReference type="InterPro" id="IPR049056">
    <property type="entry name" value="NAD_Glu_DH_HM3"/>
</dbReference>
<dbReference type="Pfam" id="PF21079">
    <property type="entry name" value="GDH_HM2"/>
    <property type="match status" value="1"/>
</dbReference>
<dbReference type="InterPro" id="IPR024727">
    <property type="entry name" value="NAD_Glu_DH_N_ACT1"/>
</dbReference>
<dbReference type="PANTHER" id="PTHR43403:SF1">
    <property type="entry name" value="NAD-SPECIFIC GLUTAMATE DEHYDROGENASE"/>
    <property type="match status" value="1"/>
</dbReference>
<evidence type="ECO:0000259" key="5">
    <source>
        <dbReference type="Pfam" id="PF21076"/>
    </source>
</evidence>
<dbReference type="InterPro" id="IPR007780">
    <property type="entry name" value="NAD_Glu_DH_bac"/>
</dbReference>
<feature type="domain" description="NAD-glutamate dehydrogenase ACT2" evidence="5">
    <location>
        <begin position="371"/>
        <end position="458"/>
    </location>
</feature>
<dbReference type="InterPro" id="IPR036291">
    <property type="entry name" value="NAD(P)-bd_dom_sf"/>
</dbReference>
<gene>
    <name evidence="7" type="ORF">PBT88_06650</name>
</gene>
<dbReference type="Pfam" id="PF21073">
    <property type="entry name" value="GDH_HM1"/>
    <property type="match status" value="1"/>
</dbReference>
<dbReference type="Gene3D" id="3.40.50.720">
    <property type="entry name" value="NAD(P)-binding Rossmann-like Domain"/>
    <property type="match status" value="1"/>
</dbReference>
<evidence type="ECO:0000256" key="1">
    <source>
        <dbReference type="ARBA" id="ARBA00023002"/>
    </source>
</evidence>
<dbReference type="Pfam" id="PF21078">
    <property type="entry name" value="GDH_HM3"/>
    <property type="match status" value="1"/>
</dbReference>
<evidence type="ECO:0000259" key="3">
    <source>
        <dbReference type="Pfam" id="PF21074"/>
    </source>
</evidence>
<feature type="domain" description="NAD-glutamate dehydrogenase ACT3" evidence="6">
    <location>
        <begin position="516"/>
        <end position="581"/>
    </location>
</feature>
<dbReference type="RefSeq" id="WP_270078428.1">
    <property type="nucleotide sequence ID" value="NZ_CP115174.1"/>
</dbReference>
<protein>
    <submittedName>
        <fullName evidence="7">NAD-glutamate dehydrogenase</fullName>
    </submittedName>
</protein>
<dbReference type="PANTHER" id="PTHR43403">
    <property type="entry name" value="NAD-SPECIFIC GLUTAMATE DEHYDROGENASE"/>
    <property type="match status" value="1"/>
</dbReference>
<keyword evidence="8" id="KW-1185">Reference proteome</keyword>